<dbReference type="EMBL" id="QLZR01000001">
    <property type="protein sequence ID" value="RAZ81415.1"/>
    <property type="molecule type" value="Genomic_DNA"/>
</dbReference>
<gene>
    <name evidence="2" type="ORF">DP120_03805</name>
</gene>
<dbReference type="Proteomes" id="UP000251002">
    <property type="component" value="Unassembled WGS sequence"/>
</dbReference>
<name>A0A365L7R0_9BACL</name>
<keyword evidence="1" id="KW-1133">Transmembrane helix</keyword>
<protein>
    <submittedName>
        <fullName evidence="2">Uncharacterized protein</fullName>
    </submittedName>
</protein>
<feature type="transmembrane region" description="Helical" evidence="1">
    <location>
        <begin position="12"/>
        <end position="28"/>
    </location>
</feature>
<keyword evidence="1" id="KW-0472">Membrane</keyword>
<keyword evidence="3" id="KW-1185">Reference proteome</keyword>
<sequence>MNFSKKKFNLRFPLILLLINLVLFSFLIEELVDAAPPNYGGGLQLLTPLLGFISFWYIKKTEGEKPSGIWVLQALNWLFILFPIAAILFGMFTFI</sequence>
<evidence type="ECO:0000313" key="2">
    <source>
        <dbReference type="EMBL" id="RAZ81415.1"/>
    </source>
</evidence>
<feature type="transmembrane region" description="Helical" evidence="1">
    <location>
        <begin position="40"/>
        <end position="58"/>
    </location>
</feature>
<evidence type="ECO:0000256" key="1">
    <source>
        <dbReference type="SAM" id="Phobius"/>
    </source>
</evidence>
<keyword evidence="1" id="KW-0812">Transmembrane</keyword>
<proteinExistence type="predicted"/>
<accession>A0A365L7R0</accession>
<dbReference type="RefSeq" id="WP_112221955.1">
    <property type="nucleotide sequence ID" value="NZ_CP047673.1"/>
</dbReference>
<dbReference type="AlphaFoldDB" id="A0A365L7R0"/>
<evidence type="ECO:0000313" key="3">
    <source>
        <dbReference type="Proteomes" id="UP000251002"/>
    </source>
</evidence>
<organism evidence="2 3">
    <name type="scientific">Planococcus halotolerans</name>
    <dbReference type="NCBI Taxonomy" id="2233542"/>
    <lineage>
        <taxon>Bacteria</taxon>
        <taxon>Bacillati</taxon>
        <taxon>Bacillota</taxon>
        <taxon>Bacilli</taxon>
        <taxon>Bacillales</taxon>
        <taxon>Caryophanaceae</taxon>
        <taxon>Planococcus</taxon>
    </lineage>
</organism>
<feature type="transmembrane region" description="Helical" evidence="1">
    <location>
        <begin position="70"/>
        <end position="94"/>
    </location>
</feature>
<comment type="caution">
    <text evidence="2">The sequence shown here is derived from an EMBL/GenBank/DDBJ whole genome shotgun (WGS) entry which is preliminary data.</text>
</comment>
<reference evidence="2 3" key="1">
    <citation type="submission" date="2018-06" db="EMBL/GenBank/DDBJ databases">
        <title>The draft genome sequences of strains SCU63 and S1.</title>
        <authorList>
            <person name="Gan L."/>
        </authorList>
    </citation>
    <scope>NUCLEOTIDE SEQUENCE [LARGE SCALE GENOMIC DNA]</scope>
    <source>
        <strain evidence="2 3">SCU63</strain>
    </source>
</reference>